<dbReference type="PANTHER" id="PTHR12227:SF0">
    <property type="entry name" value="GLYCERATE KINASE"/>
    <property type="match status" value="1"/>
</dbReference>
<feature type="non-terminal residue" evidence="3">
    <location>
        <position position="1"/>
    </location>
</feature>
<dbReference type="InterPro" id="IPR038614">
    <property type="entry name" value="GK_N_sf"/>
</dbReference>
<dbReference type="AlphaFoldDB" id="X1I445"/>
<organism evidence="3">
    <name type="scientific">marine sediment metagenome</name>
    <dbReference type="NCBI Taxonomy" id="412755"/>
    <lineage>
        <taxon>unclassified sequences</taxon>
        <taxon>metagenomes</taxon>
        <taxon>ecological metagenomes</taxon>
    </lineage>
</organism>
<dbReference type="PANTHER" id="PTHR12227">
    <property type="entry name" value="GLYCERATE KINASE"/>
    <property type="match status" value="1"/>
</dbReference>
<dbReference type="Gene3D" id="3.40.1480.10">
    <property type="entry name" value="MOFRL domain"/>
    <property type="match status" value="1"/>
</dbReference>
<comment type="caution">
    <text evidence="3">The sequence shown here is derived from an EMBL/GenBank/DDBJ whole genome shotgun (WGS) entry which is preliminary data.</text>
</comment>
<feature type="domain" description="MOFRL-associated" evidence="2">
    <location>
        <begin position="2"/>
        <end position="105"/>
    </location>
</feature>
<feature type="domain" description="MOFRL" evidence="1">
    <location>
        <begin position="186"/>
        <end position="280"/>
    </location>
</feature>
<protein>
    <recommendedName>
        <fullName evidence="4">MOFRL domain-containing protein</fullName>
    </recommendedName>
</protein>
<evidence type="ECO:0000313" key="3">
    <source>
        <dbReference type="EMBL" id="GAH52338.1"/>
    </source>
</evidence>
<feature type="non-terminal residue" evidence="3">
    <location>
        <position position="281"/>
    </location>
</feature>
<sequence length="281" mass="30143">PLPISPITLEEKRQINKLLLASGATIREINTVRKHLSDIKGGKLALSIFPAEIINLTVSDVTEDPLEYITGPTVPDTSTFSEAISILKKYNLWDKFPKSAIRYLQNATPQLETPKGFGEFKSLVHSFTLIKTGTVCEAAAEKAKELGFTPFILTTMLEGESREVGIMFAGIAKEIKHYNRPLSPPCAIIAGGETTVKIGNKCGEGGPNQEFALSAALQLASYDKVVIAALDTDGTDGPTGVAGGLIDNSTTKRAKESRLDISEYLLAHDASKILLSLGDAI</sequence>
<dbReference type="GO" id="GO:0008887">
    <property type="term" value="F:glycerate kinase activity"/>
    <property type="evidence" value="ECO:0007669"/>
    <property type="project" value="InterPro"/>
</dbReference>
<dbReference type="InterPro" id="IPR037035">
    <property type="entry name" value="GK-like_C_sf"/>
</dbReference>
<evidence type="ECO:0008006" key="4">
    <source>
        <dbReference type="Google" id="ProtNLM"/>
    </source>
</evidence>
<evidence type="ECO:0000259" key="1">
    <source>
        <dbReference type="Pfam" id="PF05161"/>
    </source>
</evidence>
<dbReference type="Pfam" id="PF13660">
    <property type="entry name" value="DUF4147"/>
    <property type="match status" value="1"/>
</dbReference>
<dbReference type="InterPro" id="IPR039760">
    <property type="entry name" value="MOFRL_protein"/>
</dbReference>
<dbReference type="InterPro" id="IPR007835">
    <property type="entry name" value="MOFRL"/>
</dbReference>
<dbReference type="SUPFAM" id="SSF82544">
    <property type="entry name" value="GckA/TtuD-like"/>
    <property type="match status" value="1"/>
</dbReference>
<name>X1I445_9ZZZZ</name>
<dbReference type="EMBL" id="BARU01022052">
    <property type="protein sequence ID" value="GAH52338.1"/>
    <property type="molecule type" value="Genomic_DNA"/>
</dbReference>
<evidence type="ECO:0000259" key="2">
    <source>
        <dbReference type="Pfam" id="PF13660"/>
    </source>
</evidence>
<gene>
    <name evidence="3" type="ORF">S03H2_35984</name>
</gene>
<dbReference type="InterPro" id="IPR025286">
    <property type="entry name" value="MOFRL_assoc_dom"/>
</dbReference>
<dbReference type="Gene3D" id="3.40.50.10180">
    <property type="entry name" value="Glycerate kinase, MOFRL-like N-terminal domain"/>
    <property type="match status" value="1"/>
</dbReference>
<accession>X1I445</accession>
<reference evidence="3" key="1">
    <citation type="journal article" date="2014" name="Front. Microbiol.">
        <title>High frequency of phylogenetically diverse reductive dehalogenase-homologous genes in deep subseafloor sedimentary metagenomes.</title>
        <authorList>
            <person name="Kawai M."/>
            <person name="Futagami T."/>
            <person name="Toyoda A."/>
            <person name="Takaki Y."/>
            <person name="Nishi S."/>
            <person name="Hori S."/>
            <person name="Arai W."/>
            <person name="Tsubouchi T."/>
            <person name="Morono Y."/>
            <person name="Uchiyama I."/>
            <person name="Ito T."/>
            <person name="Fujiyama A."/>
            <person name="Inagaki F."/>
            <person name="Takami H."/>
        </authorList>
    </citation>
    <scope>NUCLEOTIDE SEQUENCE</scope>
    <source>
        <strain evidence="3">Expedition CK06-06</strain>
    </source>
</reference>
<dbReference type="Pfam" id="PF05161">
    <property type="entry name" value="MOFRL"/>
    <property type="match status" value="1"/>
</dbReference>
<proteinExistence type="predicted"/>
<dbReference type="GO" id="GO:0005737">
    <property type="term" value="C:cytoplasm"/>
    <property type="evidence" value="ECO:0007669"/>
    <property type="project" value="TreeGrafter"/>
</dbReference>